<keyword evidence="3 8" id="KW-0436">Ligase</keyword>
<keyword evidence="4 8" id="KW-0819">tRNA processing</keyword>
<keyword evidence="11" id="KW-1185">Reference proteome</keyword>
<protein>
    <recommendedName>
        <fullName evidence="8">tRNA(Ile)-lysidine synthase</fullName>
        <ecNumber evidence="8">6.3.4.19</ecNumber>
    </recommendedName>
    <alternativeName>
        <fullName evidence="8">tRNA(Ile)-2-lysyl-cytidine synthase</fullName>
    </alternativeName>
    <alternativeName>
        <fullName evidence="8">tRNA(Ile)-lysidine synthetase</fullName>
    </alternativeName>
</protein>
<dbReference type="Pfam" id="PF01171">
    <property type="entry name" value="ATP_bind_3"/>
    <property type="match status" value="1"/>
</dbReference>
<dbReference type="InterPro" id="IPR014729">
    <property type="entry name" value="Rossmann-like_a/b/a_fold"/>
</dbReference>
<feature type="domain" description="Lysidine-tRNA(Ile) synthetase C-terminal" evidence="9">
    <location>
        <begin position="379"/>
        <end position="454"/>
    </location>
</feature>
<dbReference type="PANTHER" id="PTHR43033:SF1">
    <property type="entry name" value="TRNA(ILE)-LYSIDINE SYNTHASE-RELATED"/>
    <property type="match status" value="1"/>
</dbReference>
<dbReference type="Proteomes" id="UP001365405">
    <property type="component" value="Unassembled WGS sequence"/>
</dbReference>
<accession>A0ABU9CFS6</accession>
<dbReference type="NCBIfam" id="TIGR02432">
    <property type="entry name" value="lysidine_TilS_N"/>
    <property type="match status" value="1"/>
</dbReference>
<evidence type="ECO:0000256" key="5">
    <source>
        <dbReference type="ARBA" id="ARBA00022741"/>
    </source>
</evidence>
<dbReference type="InterPro" id="IPR015262">
    <property type="entry name" value="tRNA_Ile_lys_synt_subst-bd"/>
</dbReference>
<comment type="domain">
    <text evidence="8">The N-terminal region contains the highly conserved SGGXDS motif, predicted to be a P-loop motif involved in ATP binding.</text>
</comment>
<evidence type="ECO:0000313" key="10">
    <source>
        <dbReference type="EMBL" id="MEK8050712.1"/>
    </source>
</evidence>
<gene>
    <name evidence="8 10" type="primary">tilS</name>
    <name evidence="10" type="ORF">AACH10_10710</name>
</gene>
<evidence type="ECO:0000313" key="11">
    <source>
        <dbReference type="Proteomes" id="UP001365405"/>
    </source>
</evidence>
<evidence type="ECO:0000256" key="2">
    <source>
        <dbReference type="ARBA" id="ARBA00022490"/>
    </source>
</evidence>
<dbReference type="Pfam" id="PF09179">
    <property type="entry name" value="TilS"/>
    <property type="match status" value="1"/>
</dbReference>
<dbReference type="Gene3D" id="1.20.59.20">
    <property type="match status" value="1"/>
</dbReference>
<keyword evidence="5 8" id="KW-0547">Nucleotide-binding</keyword>
<dbReference type="GO" id="GO:0032267">
    <property type="term" value="F:tRNA(Ile)-lysidine synthase activity"/>
    <property type="evidence" value="ECO:0007669"/>
    <property type="project" value="UniProtKB-EC"/>
</dbReference>
<dbReference type="SUPFAM" id="SSF56037">
    <property type="entry name" value="PheT/TilS domain"/>
    <property type="match status" value="1"/>
</dbReference>
<dbReference type="Pfam" id="PF11734">
    <property type="entry name" value="TilS_C"/>
    <property type="match status" value="1"/>
</dbReference>
<dbReference type="PANTHER" id="PTHR43033">
    <property type="entry name" value="TRNA(ILE)-LYSIDINE SYNTHASE-RELATED"/>
    <property type="match status" value="1"/>
</dbReference>
<feature type="binding site" evidence="8">
    <location>
        <begin position="24"/>
        <end position="29"/>
    </location>
    <ligand>
        <name>ATP</name>
        <dbReference type="ChEBI" id="CHEBI:30616"/>
    </ligand>
</feature>
<comment type="subcellular location">
    <subcellularLocation>
        <location evidence="1 8">Cytoplasm</location>
    </subcellularLocation>
</comment>
<dbReference type="Gene3D" id="3.40.50.620">
    <property type="entry name" value="HUPs"/>
    <property type="match status" value="1"/>
</dbReference>
<dbReference type="InterPro" id="IPR012094">
    <property type="entry name" value="tRNA_Ile_lys_synt"/>
</dbReference>
<evidence type="ECO:0000256" key="7">
    <source>
        <dbReference type="ARBA" id="ARBA00048539"/>
    </source>
</evidence>
<proteinExistence type="inferred from homology"/>
<dbReference type="SUPFAM" id="SSF52402">
    <property type="entry name" value="Adenine nucleotide alpha hydrolases-like"/>
    <property type="match status" value="1"/>
</dbReference>
<dbReference type="HAMAP" id="MF_01161">
    <property type="entry name" value="tRNA_Ile_lys_synt"/>
    <property type="match status" value="1"/>
</dbReference>
<dbReference type="EC" id="6.3.4.19" evidence="8"/>
<dbReference type="InterPro" id="IPR011063">
    <property type="entry name" value="TilS/TtcA_N"/>
</dbReference>
<comment type="caution">
    <text evidence="10">The sequence shown here is derived from an EMBL/GenBank/DDBJ whole genome shotgun (WGS) entry which is preliminary data.</text>
</comment>
<evidence type="ECO:0000256" key="3">
    <source>
        <dbReference type="ARBA" id="ARBA00022598"/>
    </source>
</evidence>
<name>A0ABU9CFS6_9BURK</name>
<dbReference type="CDD" id="cd01992">
    <property type="entry name" value="TilS_N"/>
    <property type="match status" value="1"/>
</dbReference>
<comment type="similarity">
    <text evidence="8">Belongs to the tRNA(Ile)-lysidine synthase family.</text>
</comment>
<dbReference type="EMBL" id="JBBUTH010000004">
    <property type="protein sequence ID" value="MEK8050712.1"/>
    <property type="molecule type" value="Genomic_DNA"/>
</dbReference>
<sequence>MAARPASSPTATAAALRVVAVAYSGGRDSLALLHATCRAAQSLGVQVVALHIHHNLLPEADVWLRQAQARCRRWRARGWPLSLRWARLDGAPAPGDSIEAWARAGRHAALQRLAREAGATLLLLAHHRRDQAETVLLQALRGGGPAGMAAMPAEALRDGLVWARPWLDRPRAAIEAYGRQHRLRPVDDPSNDDQRLARNRLRAQLWPALSQAFPEAEAALALAARRAHEADAALAELAQLDLAACVSADGALRVPVWRQLSTARQTNALRAWCRAQAGRGASEPLVQRLLSEMPGGSMAEGAVKAKTTGCWPAGEGRQLRLYRGELRWCHNADPLTTALPGELLLDLSEPGLWPVPLWGGHFEVRDAPEGLPAALLRHAILRPRSGGEQFQRAPRSLPRSLKKQYQAAGVPQADRHGPLLWADEQLCFVPGLGIDARAVRQAALHGQPCRQLTWHATPPTASR</sequence>
<evidence type="ECO:0000256" key="1">
    <source>
        <dbReference type="ARBA" id="ARBA00004496"/>
    </source>
</evidence>
<comment type="catalytic activity">
    <reaction evidence="7 8">
        <text>cytidine(34) in tRNA(Ile2) + L-lysine + ATP = lysidine(34) in tRNA(Ile2) + AMP + diphosphate + H(+)</text>
        <dbReference type="Rhea" id="RHEA:43744"/>
        <dbReference type="Rhea" id="RHEA-COMP:10625"/>
        <dbReference type="Rhea" id="RHEA-COMP:10670"/>
        <dbReference type="ChEBI" id="CHEBI:15378"/>
        <dbReference type="ChEBI" id="CHEBI:30616"/>
        <dbReference type="ChEBI" id="CHEBI:32551"/>
        <dbReference type="ChEBI" id="CHEBI:33019"/>
        <dbReference type="ChEBI" id="CHEBI:82748"/>
        <dbReference type="ChEBI" id="CHEBI:83665"/>
        <dbReference type="ChEBI" id="CHEBI:456215"/>
        <dbReference type="EC" id="6.3.4.19"/>
    </reaction>
</comment>
<evidence type="ECO:0000259" key="9">
    <source>
        <dbReference type="SMART" id="SM00977"/>
    </source>
</evidence>
<reference evidence="10 11" key="1">
    <citation type="submission" date="2024-04" db="EMBL/GenBank/DDBJ databases">
        <title>Novel species of the genus Ideonella isolated from streams.</title>
        <authorList>
            <person name="Lu H."/>
        </authorList>
    </citation>
    <scope>NUCLEOTIDE SEQUENCE [LARGE SCALE GENOMIC DNA]</scope>
    <source>
        <strain evidence="10 11">DXS22W</strain>
    </source>
</reference>
<dbReference type="InterPro" id="IPR012795">
    <property type="entry name" value="tRNA_Ile_lys_synt_N"/>
</dbReference>
<keyword evidence="2 8" id="KW-0963">Cytoplasm</keyword>
<evidence type="ECO:0000256" key="8">
    <source>
        <dbReference type="HAMAP-Rule" id="MF_01161"/>
    </source>
</evidence>
<evidence type="ECO:0000256" key="6">
    <source>
        <dbReference type="ARBA" id="ARBA00022840"/>
    </source>
</evidence>
<evidence type="ECO:0000256" key="4">
    <source>
        <dbReference type="ARBA" id="ARBA00022694"/>
    </source>
</evidence>
<organism evidence="10 11">
    <name type="scientific">Pseudaquabacterium inlustre</name>
    <dbReference type="NCBI Taxonomy" id="2984192"/>
    <lineage>
        <taxon>Bacteria</taxon>
        <taxon>Pseudomonadati</taxon>
        <taxon>Pseudomonadota</taxon>
        <taxon>Betaproteobacteria</taxon>
        <taxon>Burkholderiales</taxon>
        <taxon>Sphaerotilaceae</taxon>
        <taxon>Pseudaquabacterium</taxon>
    </lineage>
</organism>
<dbReference type="SMART" id="SM00977">
    <property type="entry name" value="TilS_C"/>
    <property type="match status" value="1"/>
</dbReference>
<dbReference type="InterPro" id="IPR012796">
    <property type="entry name" value="Lysidine-tRNA-synth_C"/>
</dbReference>
<dbReference type="RefSeq" id="WP_341410381.1">
    <property type="nucleotide sequence ID" value="NZ_JBBUTH010000004.1"/>
</dbReference>
<comment type="function">
    <text evidence="8">Ligates lysine onto the cytidine present at position 34 of the AUA codon-specific tRNA(Ile) that contains the anticodon CAU, in an ATP-dependent manner. Cytidine is converted to lysidine, thus changing the amino acid specificity of the tRNA from methionine to isoleucine.</text>
</comment>
<keyword evidence="6 8" id="KW-0067">ATP-binding</keyword>
<dbReference type="SUPFAM" id="SSF82829">
    <property type="entry name" value="MesJ substrate recognition domain-like"/>
    <property type="match status" value="1"/>
</dbReference>